<evidence type="ECO:0000313" key="1">
    <source>
        <dbReference type="EMBL" id="KAL0486402.1"/>
    </source>
</evidence>
<sequence length="114" mass="12820">MQQTQSWVFTNETFCVQKSKNTVNNHTVLSVQDKGSGFITNWRINGKPLSPTTMSKKQTYTKSAVEETSNGVRKCTKTSPICFIPIQTQCSTGQLPVTIVHNRRTKITIKDILN</sequence>
<dbReference type="Proteomes" id="UP001431209">
    <property type="component" value="Unassembled WGS sequence"/>
</dbReference>
<dbReference type="EMBL" id="JAOPGA020001230">
    <property type="protein sequence ID" value="KAL0486402.1"/>
    <property type="molecule type" value="Genomic_DNA"/>
</dbReference>
<dbReference type="AlphaFoldDB" id="A0AAW2ZAV4"/>
<evidence type="ECO:0000313" key="2">
    <source>
        <dbReference type="Proteomes" id="UP001431209"/>
    </source>
</evidence>
<keyword evidence="2" id="KW-1185">Reference proteome</keyword>
<name>A0AAW2ZAV4_9EUKA</name>
<comment type="caution">
    <text evidence="1">The sequence shown here is derived from an EMBL/GenBank/DDBJ whole genome shotgun (WGS) entry which is preliminary data.</text>
</comment>
<accession>A0AAW2ZAV4</accession>
<reference evidence="1 2" key="1">
    <citation type="submission" date="2024-03" db="EMBL/GenBank/DDBJ databases">
        <title>The Acrasis kona genome and developmental transcriptomes reveal deep origins of eukaryotic multicellular pathways.</title>
        <authorList>
            <person name="Sheikh S."/>
            <person name="Fu C.-J."/>
            <person name="Brown M.W."/>
            <person name="Baldauf S.L."/>
        </authorList>
    </citation>
    <scope>NUCLEOTIDE SEQUENCE [LARGE SCALE GENOMIC DNA]</scope>
    <source>
        <strain evidence="1 2">ATCC MYA-3509</strain>
    </source>
</reference>
<protein>
    <submittedName>
        <fullName evidence="1">Uncharacterized protein</fullName>
    </submittedName>
</protein>
<proteinExistence type="predicted"/>
<organism evidence="1 2">
    <name type="scientific">Acrasis kona</name>
    <dbReference type="NCBI Taxonomy" id="1008807"/>
    <lineage>
        <taxon>Eukaryota</taxon>
        <taxon>Discoba</taxon>
        <taxon>Heterolobosea</taxon>
        <taxon>Tetramitia</taxon>
        <taxon>Eutetramitia</taxon>
        <taxon>Acrasidae</taxon>
        <taxon>Acrasis</taxon>
    </lineage>
</organism>
<gene>
    <name evidence="1" type="ORF">AKO1_001385</name>
</gene>